<accession>A0ABU2SX50</accession>
<reference evidence="2" key="1">
    <citation type="submission" date="2024-05" db="EMBL/GenBank/DDBJ databases">
        <title>30 novel species of actinomycetes from the DSMZ collection.</title>
        <authorList>
            <person name="Nouioui I."/>
        </authorList>
    </citation>
    <scope>NUCLEOTIDE SEQUENCE</scope>
    <source>
        <strain evidence="2">DSM 40473</strain>
    </source>
</reference>
<dbReference type="EMBL" id="JAVRFI010000033">
    <property type="protein sequence ID" value="MDT0453582.1"/>
    <property type="molecule type" value="Genomic_DNA"/>
</dbReference>
<feature type="compositionally biased region" description="Basic and acidic residues" evidence="1">
    <location>
        <begin position="15"/>
        <end position="30"/>
    </location>
</feature>
<evidence type="ECO:0000313" key="3">
    <source>
        <dbReference type="Proteomes" id="UP001180531"/>
    </source>
</evidence>
<comment type="caution">
    <text evidence="2">The sequence shown here is derived from an EMBL/GenBank/DDBJ whole genome shotgun (WGS) entry which is preliminary data.</text>
</comment>
<evidence type="ECO:0000256" key="1">
    <source>
        <dbReference type="SAM" id="MobiDB-lite"/>
    </source>
</evidence>
<dbReference type="InterPro" id="IPR045684">
    <property type="entry name" value="DUF6191"/>
</dbReference>
<sequence length="54" mass="6057">MFSVFEEIFAPGRKHTQEERERLELTRDDTGDADPAKGPIDLDSGVVVIRARQG</sequence>
<dbReference type="Proteomes" id="UP001180531">
    <property type="component" value="Unassembled WGS sequence"/>
</dbReference>
<organism evidence="2 3">
    <name type="scientific">Streptomyces hesseae</name>
    <dbReference type="NCBI Taxonomy" id="3075519"/>
    <lineage>
        <taxon>Bacteria</taxon>
        <taxon>Bacillati</taxon>
        <taxon>Actinomycetota</taxon>
        <taxon>Actinomycetes</taxon>
        <taxon>Kitasatosporales</taxon>
        <taxon>Streptomycetaceae</taxon>
        <taxon>Streptomyces</taxon>
    </lineage>
</organism>
<name>A0ABU2SX50_9ACTN</name>
<keyword evidence="3" id="KW-1185">Reference proteome</keyword>
<feature type="region of interest" description="Disordered" evidence="1">
    <location>
        <begin position="13"/>
        <end position="41"/>
    </location>
</feature>
<proteinExistence type="predicted"/>
<dbReference type="RefSeq" id="WP_311615591.1">
    <property type="nucleotide sequence ID" value="NZ_JAVRFI010000033.1"/>
</dbReference>
<evidence type="ECO:0000313" key="2">
    <source>
        <dbReference type="EMBL" id="MDT0453582.1"/>
    </source>
</evidence>
<protein>
    <submittedName>
        <fullName evidence="2">DUF6191 domain-containing protein</fullName>
    </submittedName>
</protein>
<gene>
    <name evidence="2" type="ORF">RM609_31540</name>
</gene>
<dbReference type="Pfam" id="PF19690">
    <property type="entry name" value="DUF6191"/>
    <property type="match status" value="1"/>
</dbReference>